<feature type="region of interest" description="Disordered" evidence="1">
    <location>
        <begin position="1"/>
        <end position="21"/>
    </location>
</feature>
<dbReference type="EMBL" id="BFEA01004223">
    <property type="protein sequence ID" value="GBG46608.1"/>
    <property type="molecule type" value="Genomic_DNA"/>
</dbReference>
<feature type="compositionally biased region" description="Basic and acidic residues" evidence="1">
    <location>
        <begin position="1"/>
        <end position="19"/>
    </location>
</feature>
<dbReference type="AlphaFoldDB" id="A0A388JL51"/>
<dbReference type="Proteomes" id="UP000265515">
    <property type="component" value="Unassembled WGS sequence"/>
</dbReference>
<dbReference type="Gramene" id="GBG46608">
    <property type="protein sequence ID" value="GBG46608"/>
    <property type="gene ID" value="CBR_g80055"/>
</dbReference>
<organism evidence="2 3">
    <name type="scientific">Chara braunii</name>
    <name type="common">Braun's stonewort</name>
    <dbReference type="NCBI Taxonomy" id="69332"/>
    <lineage>
        <taxon>Eukaryota</taxon>
        <taxon>Viridiplantae</taxon>
        <taxon>Streptophyta</taxon>
        <taxon>Charophyceae</taxon>
        <taxon>Charales</taxon>
        <taxon>Characeae</taxon>
        <taxon>Chara</taxon>
    </lineage>
</organism>
<sequence length="71" mass="8465">MEGRRGKMEVREGEIEGGRNVHHRFKEFQERTEGEGQDGGSKEVEMFITALRRFNRGRKRTGWREEEGIWK</sequence>
<evidence type="ECO:0000256" key="1">
    <source>
        <dbReference type="SAM" id="MobiDB-lite"/>
    </source>
</evidence>
<gene>
    <name evidence="2" type="ORF">CBR_g80055</name>
</gene>
<name>A0A388JL51_CHABU</name>
<keyword evidence="3" id="KW-1185">Reference proteome</keyword>
<accession>A0A388JL51</accession>
<protein>
    <submittedName>
        <fullName evidence="2">Uncharacterized protein</fullName>
    </submittedName>
</protein>
<comment type="caution">
    <text evidence="2">The sequence shown here is derived from an EMBL/GenBank/DDBJ whole genome shotgun (WGS) entry which is preliminary data.</text>
</comment>
<evidence type="ECO:0000313" key="3">
    <source>
        <dbReference type="Proteomes" id="UP000265515"/>
    </source>
</evidence>
<reference evidence="2 3" key="1">
    <citation type="journal article" date="2018" name="Cell">
        <title>The Chara Genome: Secondary Complexity and Implications for Plant Terrestrialization.</title>
        <authorList>
            <person name="Nishiyama T."/>
            <person name="Sakayama H."/>
            <person name="Vries J.D."/>
            <person name="Buschmann H."/>
            <person name="Saint-Marcoux D."/>
            <person name="Ullrich K.K."/>
            <person name="Haas F.B."/>
            <person name="Vanderstraeten L."/>
            <person name="Becker D."/>
            <person name="Lang D."/>
            <person name="Vosolsobe S."/>
            <person name="Rombauts S."/>
            <person name="Wilhelmsson P.K.I."/>
            <person name="Janitza P."/>
            <person name="Kern R."/>
            <person name="Heyl A."/>
            <person name="Rumpler F."/>
            <person name="Villalobos L.I.A.C."/>
            <person name="Clay J.M."/>
            <person name="Skokan R."/>
            <person name="Toyoda A."/>
            <person name="Suzuki Y."/>
            <person name="Kagoshima H."/>
            <person name="Schijlen E."/>
            <person name="Tajeshwar N."/>
            <person name="Catarino B."/>
            <person name="Hetherington A.J."/>
            <person name="Saltykova A."/>
            <person name="Bonnot C."/>
            <person name="Breuninger H."/>
            <person name="Symeonidi A."/>
            <person name="Radhakrishnan G.V."/>
            <person name="Van Nieuwerburgh F."/>
            <person name="Deforce D."/>
            <person name="Chang C."/>
            <person name="Karol K.G."/>
            <person name="Hedrich R."/>
            <person name="Ulvskov P."/>
            <person name="Glockner G."/>
            <person name="Delwiche C.F."/>
            <person name="Petrasek J."/>
            <person name="Van de Peer Y."/>
            <person name="Friml J."/>
            <person name="Beilby M."/>
            <person name="Dolan L."/>
            <person name="Kohara Y."/>
            <person name="Sugano S."/>
            <person name="Fujiyama A."/>
            <person name="Delaux P.-M."/>
            <person name="Quint M."/>
            <person name="TheiBen G."/>
            <person name="Hagemann M."/>
            <person name="Harholt J."/>
            <person name="Dunand C."/>
            <person name="Zachgo S."/>
            <person name="Langdale J."/>
            <person name="Maumus F."/>
            <person name="Straeten D.V.D."/>
            <person name="Gould S.B."/>
            <person name="Rensing S.A."/>
        </authorList>
    </citation>
    <scope>NUCLEOTIDE SEQUENCE [LARGE SCALE GENOMIC DNA]</scope>
    <source>
        <strain evidence="2 3">S276</strain>
    </source>
</reference>
<proteinExistence type="predicted"/>
<evidence type="ECO:0000313" key="2">
    <source>
        <dbReference type="EMBL" id="GBG46608.1"/>
    </source>
</evidence>